<dbReference type="AlphaFoldDB" id="A0A9K3M1B5"/>
<dbReference type="Proteomes" id="UP000693970">
    <property type="component" value="Unassembled WGS sequence"/>
</dbReference>
<sequence>MSKKSSTTTGIGFGLGGVGGKSTQGMTTSTVNNNNNPFGSFFQRVSQGIQAKQEEIRIANEAKEAGKIWDKTKNEWVFYYLDQEFEELQAKEKELTGHGTNSNSNVGDDVVSGGDDERPVKDREYYDLLGVSTNANAAEIKKSYYKKARVVHPDKNPDDPEAAAKFQALGHAYNVLSNDQLRAAYDKNGKSSTTAEETEQGQIDPTVFFNAMFGSALVEPYIGELWIAHTADSMLKDETMNGMTTEEYEALDEETKNKIMEEKVENMRKESEFKGAKRQVQCAKTLRTRIQPYMDLVETKGPKLAKEVFRQDVHQEAVQIAQGSQGDLYLKTIGFSLEVNAEEYLGFQTSFLGLGGHLARTKQNASGISSTMGLLGAGIRAASAGVRTMQEAEKLQKDMEERAGGNAEGTAPVDGTTRATTAEPTEEEQMKMAMEMQESIDDSLPAFLEFAWAINKRDIQSTLRMVCKKLFDDASVPKDLRLRRAEAVRILGKEFRLVGTAAAKLNTSKMSADDIKAQLSVAAMATMAQAQGQELTEEDRQEMIRQAKLEMQQMQQQQKQQQAGGVAQNHIPDPSTL</sequence>
<reference evidence="3" key="1">
    <citation type="journal article" date="2021" name="Sci. Rep.">
        <title>Diploid genomic architecture of Nitzschia inconspicua, an elite biomass production diatom.</title>
        <authorList>
            <person name="Oliver A."/>
            <person name="Podell S."/>
            <person name="Pinowska A."/>
            <person name="Traller J.C."/>
            <person name="Smith S.R."/>
            <person name="McClure R."/>
            <person name="Beliaev A."/>
            <person name="Bohutskyi P."/>
            <person name="Hill E.A."/>
            <person name="Rabines A."/>
            <person name="Zheng H."/>
            <person name="Allen L.Z."/>
            <person name="Kuo A."/>
            <person name="Grigoriev I.V."/>
            <person name="Allen A.E."/>
            <person name="Hazlebeck D."/>
            <person name="Allen E.E."/>
        </authorList>
    </citation>
    <scope>NUCLEOTIDE SEQUENCE</scope>
    <source>
        <strain evidence="3">Hildebrandi</strain>
    </source>
</reference>
<dbReference type="InterPro" id="IPR026894">
    <property type="entry name" value="DnaJ_X"/>
</dbReference>
<dbReference type="EMBL" id="JAGRRH010000003">
    <property type="protein sequence ID" value="KAG7372062.1"/>
    <property type="molecule type" value="Genomic_DNA"/>
</dbReference>
<feature type="compositionally biased region" description="Low complexity" evidence="1">
    <location>
        <begin position="101"/>
        <end position="113"/>
    </location>
</feature>
<protein>
    <submittedName>
        <fullName evidence="3">DnaJ protein</fullName>
    </submittedName>
</protein>
<dbReference type="InterPro" id="IPR018253">
    <property type="entry name" value="DnaJ_domain_CS"/>
</dbReference>
<keyword evidence="4" id="KW-1185">Reference proteome</keyword>
<dbReference type="InterPro" id="IPR052423">
    <property type="entry name" value="EMIR"/>
</dbReference>
<feature type="compositionally biased region" description="Low complexity" evidence="1">
    <location>
        <begin position="551"/>
        <end position="562"/>
    </location>
</feature>
<feature type="region of interest" description="Disordered" evidence="1">
    <location>
        <begin position="400"/>
        <end position="424"/>
    </location>
</feature>
<feature type="region of interest" description="Disordered" evidence="1">
    <location>
        <begin position="94"/>
        <end position="117"/>
    </location>
</feature>
<dbReference type="PROSITE" id="PS50076">
    <property type="entry name" value="DNAJ_2"/>
    <property type="match status" value="1"/>
</dbReference>
<dbReference type="OrthoDB" id="10250354at2759"/>
<reference evidence="3" key="2">
    <citation type="submission" date="2021-04" db="EMBL/GenBank/DDBJ databases">
        <authorList>
            <person name="Podell S."/>
        </authorList>
    </citation>
    <scope>NUCLEOTIDE SEQUENCE</scope>
    <source>
        <strain evidence="3">Hildebrandi</strain>
    </source>
</reference>
<dbReference type="CDD" id="cd06257">
    <property type="entry name" value="DnaJ"/>
    <property type="match status" value="1"/>
</dbReference>
<name>A0A9K3M1B5_9STRA</name>
<accession>A0A9K3M1B5</accession>
<evidence type="ECO:0000313" key="3">
    <source>
        <dbReference type="EMBL" id="KAG7372062.1"/>
    </source>
</evidence>
<dbReference type="SMART" id="SM00271">
    <property type="entry name" value="DnaJ"/>
    <property type="match status" value="1"/>
</dbReference>
<organism evidence="3 4">
    <name type="scientific">Nitzschia inconspicua</name>
    <dbReference type="NCBI Taxonomy" id="303405"/>
    <lineage>
        <taxon>Eukaryota</taxon>
        <taxon>Sar</taxon>
        <taxon>Stramenopiles</taxon>
        <taxon>Ochrophyta</taxon>
        <taxon>Bacillariophyta</taxon>
        <taxon>Bacillariophyceae</taxon>
        <taxon>Bacillariophycidae</taxon>
        <taxon>Bacillariales</taxon>
        <taxon>Bacillariaceae</taxon>
        <taxon>Nitzschia</taxon>
    </lineage>
</organism>
<gene>
    <name evidence="3" type="ORF">IV203_018205</name>
</gene>
<proteinExistence type="predicted"/>
<feature type="region of interest" description="Disordered" evidence="1">
    <location>
        <begin position="550"/>
        <end position="577"/>
    </location>
</feature>
<dbReference type="InterPro" id="IPR001623">
    <property type="entry name" value="DnaJ_domain"/>
</dbReference>
<dbReference type="Pfam" id="PF00226">
    <property type="entry name" value="DnaJ"/>
    <property type="match status" value="1"/>
</dbReference>
<dbReference type="Pfam" id="PF14308">
    <property type="entry name" value="DnaJ-X"/>
    <property type="match status" value="1"/>
</dbReference>
<evidence type="ECO:0000259" key="2">
    <source>
        <dbReference type="PROSITE" id="PS50076"/>
    </source>
</evidence>
<dbReference type="PANTHER" id="PTHR44094">
    <property type="entry name" value="DNAJ HEAT SHOCK N-TERMINAL DOMAIN-CONTAINING PROTEIN"/>
    <property type="match status" value="1"/>
</dbReference>
<dbReference type="PROSITE" id="PS00636">
    <property type="entry name" value="DNAJ_1"/>
    <property type="match status" value="1"/>
</dbReference>
<comment type="caution">
    <text evidence="3">The sequence shown here is derived from an EMBL/GenBank/DDBJ whole genome shotgun (WGS) entry which is preliminary data.</text>
</comment>
<evidence type="ECO:0000256" key="1">
    <source>
        <dbReference type="SAM" id="MobiDB-lite"/>
    </source>
</evidence>
<evidence type="ECO:0000313" key="4">
    <source>
        <dbReference type="Proteomes" id="UP000693970"/>
    </source>
</evidence>
<feature type="domain" description="J" evidence="2">
    <location>
        <begin position="124"/>
        <end position="189"/>
    </location>
</feature>
<dbReference type="PANTHER" id="PTHR44094:SF8">
    <property type="entry name" value="DNAJ HEAT SHOCK N-TERMINAL DOMAIN-CONTAINING PROTEIN-RELATED"/>
    <property type="match status" value="1"/>
</dbReference>